<protein>
    <submittedName>
        <fullName evidence="2">Uncharacterized protein</fullName>
    </submittedName>
</protein>
<organism evidence="2 3">
    <name type="scientific">Pyramidobacter piscolens W5455</name>
    <dbReference type="NCBI Taxonomy" id="352165"/>
    <lineage>
        <taxon>Bacteria</taxon>
        <taxon>Thermotogati</taxon>
        <taxon>Synergistota</taxon>
        <taxon>Synergistia</taxon>
        <taxon>Synergistales</taxon>
        <taxon>Dethiosulfovibrionaceae</taxon>
        <taxon>Pyramidobacter</taxon>
    </lineage>
</organism>
<evidence type="ECO:0000313" key="3">
    <source>
        <dbReference type="Proteomes" id="UP000006462"/>
    </source>
</evidence>
<dbReference type="Proteomes" id="UP000006462">
    <property type="component" value="Unassembled WGS sequence"/>
</dbReference>
<feature type="transmembrane region" description="Helical" evidence="1">
    <location>
        <begin position="32"/>
        <end position="55"/>
    </location>
</feature>
<proteinExistence type="predicted"/>
<sequence>MRNSIIILFSRHWWNKSLSVNLVAERSYKMKYSAGLIVGLCVGTAAFAVIVMLCLHC</sequence>
<dbReference type="EMBL" id="ADFP01000061">
    <property type="protein sequence ID" value="EFB90836.1"/>
    <property type="molecule type" value="Genomic_DNA"/>
</dbReference>
<keyword evidence="1" id="KW-0812">Transmembrane</keyword>
<reference evidence="2 3" key="1">
    <citation type="submission" date="2009-12" db="EMBL/GenBank/DDBJ databases">
        <authorList>
            <person name="Shrivastava S."/>
            <person name="Madupu R."/>
            <person name="Durkin A.S."/>
            <person name="Torralba M."/>
            <person name="Methe B."/>
            <person name="Sutton G.G."/>
            <person name="Strausberg R.L."/>
            <person name="Nelson K.E."/>
        </authorList>
    </citation>
    <scope>NUCLEOTIDE SEQUENCE [LARGE SCALE GENOMIC DNA]</scope>
    <source>
        <strain evidence="2 3">W5455</strain>
    </source>
</reference>
<evidence type="ECO:0000313" key="2">
    <source>
        <dbReference type="EMBL" id="EFB90836.1"/>
    </source>
</evidence>
<keyword evidence="3" id="KW-1185">Reference proteome</keyword>
<name>A0ABM9ZVA6_9BACT</name>
<accession>A0ABM9ZVA6</accession>
<comment type="caution">
    <text evidence="2">The sequence shown here is derived from an EMBL/GenBank/DDBJ whole genome shotgun (WGS) entry which is preliminary data.</text>
</comment>
<keyword evidence="1" id="KW-1133">Transmembrane helix</keyword>
<evidence type="ECO:0000256" key="1">
    <source>
        <dbReference type="SAM" id="Phobius"/>
    </source>
</evidence>
<gene>
    <name evidence="2" type="ORF">HMPREF7215_1153</name>
</gene>
<keyword evidence="1" id="KW-0472">Membrane</keyword>